<keyword evidence="1" id="KW-1133">Transmembrane helix</keyword>
<keyword evidence="1" id="KW-0472">Membrane</keyword>
<protein>
    <submittedName>
        <fullName evidence="2">Uncharacterized protein</fullName>
    </submittedName>
</protein>
<keyword evidence="1" id="KW-0812">Transmembrane</keyword>
<feature type="transmembrane region" description="Helical" evidence="1">
    <location>
        <begin position="70"/>
        <end position="89"/>
    </location>
</feature>
<feature type="transmembrane region" description="Helical" evidence="1">
    <location>
        <begin position="22"/>
        <end position="47"/>
    </location>
</feature>
<keyword evidence="3" id="KW-1185">Reference proteome</keyword>
<accession>A0A365U5E3</accession>
<comment type="caution">
    <text evidence="2">The sequence shown here is derived from an EMBL/GenBank/DDBJ whole genome shotgun (WGS) entry which is preliminary data.</text>
</comment>
<evidence type="ECO:0000313" key="3">
    <source>
        <dbReference type="Proteomes" id="UP000253370"/>
    </source>
</evidence>
<organism evidence="2 3">
    <name type="scientific">Rhodosalinus halophilus</name>
    <dbReference type="NCBI Taxonomy" id="2259333"/>
    <lineage>
        <taxon>Bacteria</taxon>
        <taxon>Pseudomonadati</taxon>
        <taxon>Pseudomonadota</taxon>
        <taxon>Alphaproteobacteria</taxon>
        <taxon>Rhodobacterales</taxon>
        <taxon>Paracoccaceae</taxon>
        <taxon>Rhodosalinus</taxon>
    </lineage>
</organism>
<dbReference type="OrthoDB" id="7060889at2"/>
<dbReference type="RefSeq" id="WP_147238893.1">
    <property type="nucleotide sequence ID" value="NZ_QNTQ01000034.1"/>
</dbReference>
<name>A0A365U5E3_9RHOB</name>
<reference evidence="2 3" key="1">
    <citation type="submission" date="2018-07" db="EMBL/GenBank/DDBJ databases">
        <title>Rhodosalinus sp. strain E84T genomic sequence and assembly.</title>
        <authorList>
            <person name="Liu Z.-W."/>
            <person name="Lu D.-C."/>
        </authorList>
    </citation>
    <scope>NUCLEOTIDE SEQUENCE [LARGE SCALE GENOMIC DNA]</scope>
    <source>
        <strain evidence="2 3">E84</strain>
    </source>
</reference>
<sequence>MADDAEPSQQKLLVLRIDPARLLMWLLVMVAILALGGLFVNNAYLFIGSDGVREFEPLLRQFQLDAEHNLPTWVASGLLLLNGCLLVCIGGTARAASDTDWPYWTALGLIFFVLSLDEFVSAHEAMGRALQGAGDFRGAFHYAWVIPVGLGLLVLGAIYLRFFLRLPMRTRLLILGSAALYIGGALGAEMVGGAMVSAEGWSPRYALTTWIEETLELAGQVLFTYALLDFAVRRFAPLAAR</sequence>
<dbReference type="Proteomes" id="UP000253370">
    <property type="component" value="Unassembled WGS sequence"/>
</dbReference>
<feature type="transmembrane region" description="Helical" evidence="1">
    <location>
        <begin position="172"/>
        <end position="197"/>
    </location>
</feature>
<dbReference type="AlphaFoldDB" id="A0A365U5E3"/>
<evidence type="ECO:0000256" key="1">
    <source>
        <dbReference type="SAM" id="Phobius"/>
    </source>
</evidence>
<gene>
    <name evidence="2" type="ORF">DRV85_18465</name>
</gene>
<proteinExistence type="predicted"/>
<dbReference type="EMBL" id="QNTQ01000034">
    <property type="protein sequence ID" value="RBI82601.1"/>
    <property type="molecule type" value="Genomic_DNA"/>
</dbReference>
<evidence type="ECO:0000313" key="2">
    <source>
        <dbReference type="EMBL" id="RBI82601.1"/>
    </source>
</evidence>
<feature type="transmembrane region" description="Helical" evidence="1">
    <location>
        <begin position="140"/>
        <end position="160"/>
    </location>
</feature>
<feature type="transmembrane region" description="Helical" evidence="1">
    <location>
        <begin position="101"/>
        <end position="120"/>
    </location>
</feature>